<dbReference type="Gene3D" id="3.40.50.10610">
    <property type="entry name" value="ABC-type transport auxiliary lipoprotein component"/>
    <property type="match status" value="1"/>
</dbReference>
<protein>
    <recommendedName>
        <fullName evidence="4">FlgO domain-containing protein</fullName>
    </recommendedName>
</protein>
<sequence>MRKLCIFLVLLFVAFGLGAQQTGIQKTTAAVMDMEAKEGVSAGVAASLSDYLRVQLINTQKFDIVTRENMEDILKEQKLQLSGCTSNECIVQAGQLLGVRKMFAGVITKIGATYVVTLKIIDVQSGKIGRAETEECAKCKEDALLVSMRNIASKIAGLPVQSGVAPQAVQPAQAKTEEITWEKDNSVMVYIPAGEFLMGSN</sequence>
<dbReference type="Proteomes" id="UP000229307">
    <property type="component" value="Unassembled WGS sequence"/>
</dbReference>
<evidence type="ECO:0000313" key="2">
    <source>
        <dbReference type="EMBL" id="PIZ14695.1"/>
    </source>
</evidence>
<dbReference type="GO" id="GO:0030288">
    <property type="term" value="C:outer membrane-bounded periplasmic space"/>
    <property type="evidence" value="ECO:0007669"/>
    <property type="project" value="InterPro"/>
</dbReference>
<keyword evidence="1" id="KW-0732">Signal</keyword>
<dbReference type="EMBL" id="PFMR01000313">
    <property type="protein sequence ID" value="PIZ14695.1"/>
    <property type="molecule type" value="Genomic_DNA"/>
</dbReference>
<evidence type="ECO:0000256" key="1">
    <source>
        <dbReference type="SAM" id="SignalP"/>
    </source>
</evidence>
<organism evidence="2 3">
    <name type="scientific">Candidatus Desantisbacteria bacterium CG_4_10_14_0_8_um_filter_48_22</name>
    <dbReference type="NCBI Taxonomy" id="1974543"/>
    <lineage>
        <taxon>Bacteria</taxon>
        <taxon>Candidatus Desantisiibacteriota</taxon>
    </lineage>
</organism>
<evidence type="ECO:0000313" key="3">
    <source>
        <dbReference type="Proteomes" id="UP000229307"/>
    </source>
</evidence>
<feature type="non-terminal residue" evidence="2">
    <location>
        <position position="201"/>
    </location>
</feature>
<accession>A0A2M7S568</accession>
<feature type="chain" id="PRO_5014611128" description="FlgO domain-containing protein" evidence="1">
    <location>
        <begin position="20"/>
        <end position="201"/>
    </location>
</feature>
<comment type="caution">
    <text evidence="2">The sequence shown here is derived from an EMBL/GenBank/DDBJ whole genome shotgun (WGS) entry which is preliminary data.</text>
</comment>
<name>A0A2M7S568_9BACT</name>
<evidence type="ECO:0008006" key="4">
    <source>
        <dbReference type="Google" id="ProtNLM"/>
    </source>
</evidence>
<dbReference type="Pfam" id="PF03783">
    <property type="entry name" value="CsgG"/>
    <property type="match status" value="1"/>
</dbReference>
<proteinExistence type="predicted"/>
<reference evidence="3" key="1">
    <citation type="submission" date="2017-09" db="EMBL/GenBank/DDBJ databases">
        <title>Depth-based differentiation of microbial function through sediment-hosted aquifers and enrichment of novel symbionts in the deep terrestrial subsurface.</title>
        <authorList>
            <person name="Probst A.J."/>
            <person name="Ladd B."/>
            <person name="Jarett J.K."/>
            <person name="Geller-Mcgrath D.E."/>
            <person name="Sieber C.M.K."/>
            <person name="Emerson J.B."/>
            <person name="Anantharaman K."/>
            <person name="Thomas B.C."/>
            <person name="Malmstrom R."/>
            <person name="Stieglmeier M."/>
            <person name="Klingl A."/>
            <person name="Woyke T."/>
            <person name="Ryan C.M."/>
            <person name="Banfield J.F."/>
        </authorList>
    </citation>
    <scope>NUCLEOTIDE SEQUENCE [LARGE SCALE GENOMIC DNA]</scope>
</reference>
<feature type="signal peptide" evidence="1">
    <location>
        <begin position="1"/>
        <end position="19"/>
    </location>
</feature>
<dbReference type="AlphaFoldDB" id="A0A2M7S568"/>
<gene>
    <name evidence="2" type="ORF">COY52_11280</name>
</gene>
<dbReference type="InterPro" id="IPR005534">
    <property type="entry name" value="Curli_assmbl/transp-comp_CsgG"/>
</dbReference>